<dbReference type="EMBL" id="AFCX01001130">
    <property type="protein sequence ID" value="EHD01830.1"/>
    <property type="molecule type" value="Genomic_DNA"/>
</dbReference>
<feature type="non-terminal residue" evidence="1">
    <location>
        <position position="42"/>
    </location>
</feature>
<proteinExistence type="predicted"/>
<gene>
    <name evidence="1" type="ORF">LTSEWAN_3480</name>
</gene>
<comment type="caution">
    <text evidence="1">The sequence shown here is derived from an EMBL/GenBank/DDBJ whole genome shotgun (WGS) entry which is preliminary data.</text>
</comment>
<dbReference type="AlphaFoldDB" id="G5SDS9"/>
<name>G5SDS9_SALET</name>
<evidence type="ECO:0000313" key="1">
    <source>
        <dbReference type="EMBL" id="EHD01830.1"/>
    </source>
</evidence>
<evidence type="ECO:0000313" key="2">
    <source>
        <dbReference type="Proteomes" id="UP000003536"/>
    </source>
</evidence>
<protein>
    <submittedName>
        <fullName evidence="1">Uncharacterized protein</fullName>
    </submittedName>
</protein>
<dbReference type="Proteomes" id="UP000003536">
    <property type="component" value="Unassembled WGS sequence"/>
</dbReference>
<reference evidence="1 2" key="1">
    <citation type="journal article" date="2011" name="BMC Genomics">
        <title>Genome sequencing reveals diversification of virulence factor content and possible host adaptation in distinct subpopulations of Salmonella enterica.</title>
        <authorList>
            <person name="den Bakker H.C."/>
            <person name="Moreno Switt A.I."/>
            <person name="Govoni G."/>
            <person name="Cummings C.A."/>
            <person name="Ranieri M.L."/>
            <person name="Degoricija L."/>
            <person name="Hoelzer K."/>
            <person name="Rodriguez-Rivera L.D."/>
            <person name="Brown S."/>
            <person name="Bolchacova E."/>
            <person name="Furtado M.R."/>
            <person name="Wiedmann M."/>
        </authorList>
    </citation>
    <scope>NUCLEOTIDE SEQUENCE [LARGE SCALE GENOMIC DNA]</scope>
    <source>
        <strain evidence="1 2">A4-580</strain>
    </source>
</reference>
<organism evidence="1 2">
    <name type="scientific">Salmonella enterica subsp. enterica serovar Wandsworth str. A4-580</name>
    <dbReference type="NCBI Taxonomy" id="913086"/>
    <lineage>
        <taxon>Bacteria</taxon>
        <taxon>Pseudomonadati</taxon>
        <taxon>Pseudomonadota</taxon>
        <taxon>Gammaproteobacteria</taxon>
        <taxon>Enterobacterales</taxon>
        <taxon>Enterobacteriaceae</taxon>
        <taxon>Salmonella</taxon>
    </lineage>
</organism>
<accession>G5SDS9</accession>
<sequence>MIGPLPAGGKGRSDVTDSAAPAECVFALPSAEYRRVIPHSGA</sequence>